<evidence type="ECO:0000313" key="2">
    <source>
        <dbReference type="EMBL" id="SKA77955.1"/>
    </source>
</evidence>
<dbReference type="AlphaFoldDB" id="A0A1T4WM49"/>
<keyword evidence="3" id="KW-1185">Reference proteome</keyword>
<evidence type="ECO:0000313" key="3">
    <source>
        <dbReference type="Proteomes" id="UP000190774"/>
    </source>
</evidence>
<dbReference type="InterPro" id="IPR001437">
    <property type="entry name" value="Tscrpt_elong_fac_GreA/B_C"/>
</dbReference>
<dbReference type="Proteomes" id="UP000190774">
    <property type="component" value="Unassembled WGS sequence"/>
</dbReference>
<dbReference type="GO" id="GO:0032784">
    <property type="term" value="P:regulation of DNA-templated transcription elongation"/>
    <property type="evidence" value="ECO:0007669"/>
    <property type="project" value="InterPro"/>
</dbReference>
<dbReference type="GO" id="GO:0003677">
    <property type="term" value="F:DNA binding"/>
    <property type="evidence" value="ECO:0007669"/>
    <property type="project" value="InterPro"/>
</dbReference>
<organism evidence="2 3">
    <name type="scientific">Prosthecobacter debontii</name>
    <dbReference type="NCBI Taxonomy" id="48467"/>
    <lineage>
        <taxon>Bacteria</taxon>
        <taxon>Pseudomonadati</taxon>
        <taxon>Verrucomicrobiota</taxon>
        <taxon>Verrucomicrobiia</taxon>
        <taxon>Verrucomicrobiales</taxon>
        <taxon>Verrucomicrobiaceae</taxon>
        <taxon>Prosthecobacter</taxon>
    </lineage>
</organism>
<dbReference type="STRING" id="48467.SAMN02745166_00447"/>
<dbReference type="Gene3D" id="3.10.50.30">
    <property type="entry name" value="Transcription elongation factor, GreA/GreB, C-terminal domain"/>
    <property type="match status" value="1"/>
</dbReference>
<keyword evidence="2" id="KW-0251">Elongation factor</keyword>
<dbReference type="InterPro" id="IPR036953">
    <property type="entry name" value="GreA/GreB_C_sf"/>
</dbReference>
<keyword evidence="2" id="KW-0648">Protein biosynthesis</keyword>
<dbReference type="RefSeq" id="WP_078811650.1">
    <property type="nucleotide sequence ID" value="NZ_FUYE01000001.1"/>
</dbReference>
<dbReference type="OrthoDB" id="9808774at2"/>
<name>A0A1T4WM49_9BACT</name>
<accession>A0A1T4WM49</accession>
<gene>
    <name evidence="2" type="ORF">SAMN02745166_00447</name>
</gene>
<feature type="domain" description="Transcription elongation factor GreA/GreB C-terminal" evidence="1">
    <location>
        <begin position="23"/>
        <end position="80"/>
    </location>
</feature>
<proteinExistence type="predicted"/>
<sequence length="86" mass="9764">MNKILYYDRVHLRALQEAELPVDERELIIQIVPNYEADVLSGRISADAPLAKAVLHRRQGDVVTVRTRDQSIPMRILDVEKSRAAG</sequence>
<dbReference type="GO" id="GO:0003746">
    <property type="term" value="F:translation elongation factor activity"/>
    <property type="evidence" value="ECO:0007669"/>
    <property type="project" value="UniProtKB-KW"/>
</dbReference>
<evidence type="ECO:0000259" key="1">
    <source>
        <dbReference type="Pfam" id="PF01272"/>
    </source>
</evidence>
<dbReference type="Pfam" id="PF01272">
    <property type="entry name" value="GreA_GreB"/>
    <property type="match status" value="1"/>
</dbReference>
<reference evidence="3" key="1">
    <citation type="submission" date="2017-02" db="EMBL/GenBank/DDBJ databases">
        <authorList>
            <person name="Varghese N."/>
            <person name="Submissions S."/>
        </authorList>
    </citation>
    <scope>NUCLEOTIDE SEQUENCE [LARGE SCALE GENOMIC DNA]</scope>
    <source>
        <strain evidence="3">ATCC 700200</strain>
    </source>
</reference>
<dbReference type="EMBL" id="FUYE01000001">
    <property type="protein sequence ID" value="SKA77955.1"/>
    <property type="molecule type" value="Genomic_DNA"/>
</dbReference>
<protein>
    <submittedName>
        <fullName evidence="2">Transcription elongation factor, GreA/GreB, C-term</fullName>
    </submittedName>
</protein>
<dbReference type="SUPFAM" id="SSF54534">
    <property type="entry name" value="FKBP-like"/>
    <property type="match status" value="1"/>
</dbReference>